<keyword evidence="9" id="KW-0732">Signal</keyword>
<evidence type="ECO:0000256" key="8">
    <source>
        <dbReference type="SAM" id="MobiDB-lite"/>
    </source>
</evidence>
<dbReference type="InterPro" id="IPR036026">
    <property type="entry name" value="Seven-hairpin_glycosidases"/>
</dbReference>
<evidence type="ECO:0000256" key="3">
    <source>
        <dbReference type="ARBA" id="ARBA00022824"/>
    </source>
</evidence>
<protein>
    <recommendedName>
        <fullName evidence="7">alpha-1,2-Mannosidase</fullName>
        <ecNumber evidence="7">3.2.1.-</ecNumber>
    </recommendedName>
</protein>
<dbReference type="STRING" id="1447875.A0A2B7X0T4"/>
<dbReference type="UniPathway" id="UPA00378"/>
<feature type="region of interest" description="Disordered" evidence="8">
    <location>
        <begin position="266"/>
        <end position="290"/>
    </location>
</feature>
<dbReference type="GO" id="GO:1904380">
    <property type="term" value="P:endoplasmic reticulum mannose trimming"/>
    <property type="evidence" value="ECO:0007669"/>
    <property type="project" value="InterPro"/>
</dbReference>
<name>A0A2B7X0T4_9EURO</name>
<dbReference type="GO" id="GO:0044322">
    <property type="term" value="C:endoplasmic reticulum quality control compartment"/>
    <property type="evidence" value="ECO:0007669"/>
    <property type="project" value="GOC"/>
</dbReference>
<dbReference type="GO" id="GO:0005975">
    <property type="term" value="P:carbohydrate metabolic process"/>
    <property type="evidence" value="ECO:0007669"/>
    <property type="project" value="InterPro"/>
</dbReference>
<comment type="caution">
    <text evidence="10">The sequence shown here is derived from an EMBL/GenBank/DDBJ whole genome shotgun (WGS) entry which is preliminary data.</text>
</comment>
<feature type="compositionally biased region" description="Basic and acidic residues" evidence="8">
    <location>
        <begin position="272"/>
        <end position="290"/>
    </location>
</feature>
<comment type="cofactor">
    <cofactor evidence="6">
        <name>Ca(2+)</name>
        <dbReference type="ChEBI" id="CHEBI:29108"/>
    </cofactor>
</comment>
<comment type="subcellular location">
    <subcellularLocation>
        <location evidence="1">Endoplasmic reticulum</location>
    </subcellularLocation>
</comment>
<keyword evidence="6" id="KW-0479">Metal-binding</keyword>
<dbReference type="InterPro" id="IPR001382">
    <property type="entry name" value="Glyco_hydro_47"/>
</dbReference>
<dbReference type="GO" id="GO:0004571">
    <property type="term" value="F:mannosyl-oligosaccharide 1,2-alpha-mannosidase activity"/>
    <property type="evidence" value="ECO:0007669"/>
    <property type="project" value="InterPro"/>
</dbReference>
<dbReference type="PANTHER" id="PTHR45679">
    <property type="entry name" value="ER DEGRADATION-ENHANCING ALPHA-MANNOSIDASE-LIKE PROTEIN 2"/>
    <property type="match status" value="1"/>
</dbReference>
<dbReference type="PANTHER" id="PTHR45679:SF5">
    <property type="entry name" value="ER DEGRADATION-ENHANCING ALPHA-MANNOSIDASE-LIKE PROTEIN 1"/>
    <property type="match status" value="1"/>
</dbReference>
<accession>A0A2B7X0T4</accession>
<feature type="chain" id="PRO_5013151860" description="alpha-1,2-Mannosidase" evidence="9">
    <location>
        <begin position="37"/>
        <end position="1088"/>
    </location>
</feature>
<gene>
    <name evidence="10" type="ORF">AJ79_07672</name>
</gene>
<dbReference type="OrthoDB" id="8118055at2759"/>
<keyword evidence="11" id="KW-1185">Reference proteome</keyword>
<dbReference type="Proteomes" id="UP000223968">
    <property type="component" value="Unassembled WGS sequence"/>
</dbReference>
<evidence type="ECO:0000256" key="9">
    <source>
        <dbReference type="SAM" id="SignalP"/>
    </source>
</evidence>
<evidence type="ECO:0000256" key="1">
    <source>
        <dbReference type="ARBA" id="ARBA00004240"/>
    </source>
</evidence>
<dbReference type="Gene3D" id="1.50.10.10">
    <property type="match status" value="1"/>
</dbReference>
<feature type="active site" evidence="5">
    <location>
        <position position="362"/>
    </location>
</feature>
<proteinExistence type="inferred from homology"/>
<feature type="active site" evidence="5">
    <location>
        <position position="510"/>
    </location>
</feature>
<dbReference type="EMBL" id="PDNB01000160">
    <property type="protein sequence ID" value="PGH02332.1"/>
    <property type="molecule type" value="Genomic_DNA"/>
</dbReference>
<organism evidence="10 11">
    <name type="scientific">Helicocarpus griseus UAMH5409</name>
    <dbReference type="NCBI Taxonomy" id="1447875"/>
    <lineage>
        <taxon>Eukaryota</taxon>
        <taxon>Fungi</taxon>
        <taxon>Dikarya</taxon>
        <taxon>Ascomycota</taxon>
        <taxon>Pezizomycotina</taxon>
        <taxon>Eurotiomycetes</taxon>
        <taxon>Eurotiomycetidae</taxon>
        <taxon>Onygenales</taxon>
        <taxon>Ajellomycetaceae</taxon>
        <taxon>Helicocarpus</taxon>
    </lineage>
</organism>
<evidence type="ECO:0000313" key="10">
    <source>
        <dbReference type="EMBL" id="PGH02332.1"/>
    </source>
</evidence>
<evidence type="ECO:0000256" key="2">
    <source>
        <dbReference type="ARBA" id="ARBA00007658"/>
    </source>
</evidence>
<dbReference type="AlphaFoldDB" id="A0A2B7X0T4"/>
<dbReference type="GO" id="GO:0005509">
    <property type="term" value="F:calcium ion binding"/>
    <property type="evidence" value="ECO:0007669"/>
    <property type="project" value="InterPro"/>
</dbReference>
<evidence type="ECO:0000256" key="7">
    <source>
        <dbReference type="RuleBase" id="RU361193"/>
    </source>
</evidence>
<feature type="active site" description="Proton donor" evidence="5">
    <location>
        <position position="489"/>
    </location>
</feature>
<sequence>MSGFRRVAQWKAAVDVGCWTLAVVALLALWVPSAQAMSGGQIRELRKETEHMFYHGFENYMKHAFPEDELRPISCRPLTRDRENPAHVDLNDVLGNYSLTLVDSLSTLAILSSSQSSAHKAWGYFQDGVRDLVELYGDGSDGPAGTGSRGKGFDFDSKVQVFETVIRGLGGLLSAHLFAVGELPVRGYNPPENEASYAKLWDKSGHTDGQPGIRWENGFVYDGQLLRLAMDFGTRILPAFYTPTGLPYPRVNLRHGVPFYANSPFNTGASERSSEKDEVQREGKSTKKPEVTETCSAGAGSLVLEFTVLSRLTGDGRFEEHAKRAFWAVWARRTDIGLIGAGIDAESGKWVGSYTGIGAGIDSFFEYALKSHILLSEGDRPAFNMSSPFHKLDHYYFPLTEEEHSPDAFLNAWHESQASIKHHLYRGSGYQHPHYIQGDIITGATRAFWIDSLSAYFPGLLTLSGDIDEAIEAHLLHAAVWTRFSAFPERWNVATGNIENGLGWWGGRPEFIESTYYLYRATKDPWYLHVGEMALRDIKRRCWTKCGWAGLQDVRNGQLSDRMESFFLGETTKYLFLLFSPSHPLNHLDAPFVFSTEGHPLIIPKSTTKTKSTKKLAKPTNAPFSGKELVSSKETCSVPAPPLPFGASSTASRPDVFHAASLARLHLMPSRPQVDSPIMEYAVDHPSISISDLVSPSNYTYFPWTLPLEAIPPDATSAPMAVRPTLDLTFPPLANSILSSGSLERVDDGILVKSIGGLRLGMIQDVPLFMDESSRNSEGFRIQVINNYPLGKDEKVYISKETTDILNSDDPNFTRVKDSTLLDIVLDLKPEIADNENTSSILTAAISRQALIGEHDDLFAPFDPSNMKLAFTSLMNQVTSLLRDDADSPTPGPSAPKQSTIRICVPAITSTGRGATSVPEVEEATLSPTSTSKFGKKYFNRLPWSTIYLTDELCRHRLDPSIPKTHNIIVVKRGGCSFSEKLKNIPSFRPSRASLKLVIVVSYPQQGDYSSAPPGSSMGSGEHYLIRPLLDEMQTVTGGIPRPNPLSVVLVGGGDETHNYFKYATGVGLRRRYEVKSQGVPIGNLIIL</sequence>
<dbReference type="InterPro" id="IPR044674">
    <property type="entry name" value="EDEM1/2/3"/>
</dbReference>
<dbReference type="InterPro" id="IPR012341">
    <property type="entry name" value="6hp_glycosidase-like_sf"/>
</dbReference>
<evidence type="ECO:0000256" key="4">
    <source>
        <dbReference type="ARBA" id="ARBA00023180"/>
    </source>
</evidence>
<reference evidence="10 11" key="1">
    <citation type="submission" date="2017-10" db="EMBL/GenBank/DDBJ databases">
        <title>Comparative genomics in systemic dimorphic fungi from Ajellomycetaceae.</title>
        <authorList>
            <person name="Munoz J.F."/>
            <person name="Mcewen J.G."/>
            <person name="Clay O.K."/>
            <person name="Cuomo C.A."/>
        </authorList>
    </citation>
    <scope>NUCLEOTIDE SEQUENCE [LARGE SCALE GENOMIC DNA]</scope>
    <source>
        <strain evidence="10 11">UAMH5409</strain>
    </source>
</reference>
<keyword evidence="4" id="KW-0325">Glycoprotein</keyword>
<evidence type="ECO:0000256" key="5">
    <source>
        <dbReference type="PIRSR" id="PIRSR601382-1"/>
    </source>
</evidence>
<evidence type="ECO:0000256" key="6">
    <source>
        <dbReference type="PIRSR" id="PIRSR601382-2"/>
    </source>
</evidence>
<dbReference type="SUPFAM" id="SSF48225">
    <property type="entry name" value="Seven-hairpin glycosidases"/>
    <property type="match status" value="1"/>
</dbReference>
<evidence type="ECO:0000313" key="11">
    <source>
        <dbReference type="Proteomes" id="UP000223968"/>
    </source>
</evidence>
<keyword evidence="6" id="KW-0106">Calcium</keyword>
<keyword evidence="7" id="KW-0326">Glycosidase</keyword>
<dbReference type="GO" id="GO:0036503">
    <property type="term" value="P:ERAD pathway"/>
    <property type="evidence" value="ECO:0007669"/>
    <property type="project" value="UniProtKB-ARBA"/>
</dbReference>
<dbReference type="Pfam" id="PF01532">
    <property type="entry name" value="Glyco_hydro_47"/>
    <property type="match status" value="1"/>
</dbReference>
<dbReference type="EC" id="3.2.1.-" evidence="7"/>
<feature type="signal peptide" evidence="9">
    <location>
        <begin position="1"/>
        <end position="36"/>
    </location>
</feature>
<dbReference type="GO" id="GO:0016020">
    <property type="term" value="C:membrane"/>
    <property type="evidence" value="ECO:0007669"/>
    <property type="project" value="InterPro"/>
</dbReference>
<dbReference type="PRINTS" id="PR00747">
    <property type="entry name" value="GLYHDRLASE47"/>
</dbReference>
<keyword evidence="7" id="KW-0378">Hydrolase</keyword>
<comment type="similarity">
    <text evidence="2 7">Belongs to the glycosyl hydrolase 47 family.</text>
</comment>
<feature type="binding site" evidence="6">
    <location>
        <position position="596"/>
    </location>
    <ligand>
        <name>Ca(2+)</name>
        <dbReference type="ChEBI" id="CHEBI:29108"/>
    </ligand>
</feature>
<feature type="active site" description="Proton donor" evidence="5">
    <location>
        <position position="163"/>
    </location>
</feature>
<keyword evidence="3" id="KW-0256">Endoplasmic reticulum</keyword>